<dbReference type="PROSITE" id="PS51257">
    <property type="entry name" value="PROKAR_LIPOPROTEIN"/>
    <property type="match status" value="1"/>
</dbReference>
<organism evidence="4 5">
    <name type="scientific">Actinosynnema mirum (strain ATCC 29888 / DSM 43827 / JCM 3225 / NBRC 14064 / NCIMB 13271 / NRRL B-12336 / IMRU 3971 / 101)</name>
    <dbReference type="NCBI Taxonomy" id="446462"/>
    <lineage>
        <taxon>Bacteria</taxon>
        <taxon>Bacillati</taxon>
        <taxon>Actinomycetota</taxon>
        <taxon>Actinomycetes</taxon>
        <taxon>Pseudonocardiales</taxon>
        <taxon>Pseudonocardiaceae</taxon>
        <taxon>Actinosynnema</taxon>
    </lineage>
</organism>
<dbReference type="Gene3D" id="2.40.128.270">
    <property type="match status" value="1"/>
</dbReference>
<keyword evidence="5" id="KW-1185">Reference proteome</keyword>
<dbReference type="Proteomes" id="UP000002213">
    <property type="component" value="Chromosome"/>
</dbReference>
<dbReference type="PANTHER" id="PTHR35535">
    <property type="entry name" value="HEAT SHOCK PROTEIN HSLJ"/>
    <property type="match status" value="1"/>
</dbReference>
<proteinExistence type="predicted"/>
<evidence type="ECO:0000256" key="2">
    <source>
        <dbReference type="SAM" id="SignalP"/>
    </source>
</evidence>
<dbReference type="HOGENOM" id="CLU_1840846_0_0_11"/>
<dbReference type="KEGG" id="ami:Amir_4523"/>
<name>C6WLH4_ACTMD</name>
<gene>
    <name evidence="4" type="ordered locus">Amir_4523</name>
</gene>
<sequence length="139" mass="14617">MPRPAAMTRLLLLAFLLTACGHAPASEPPPPRGAFTATAATSQGEPRPFAPGTEVRATFTDDGRLVVHGGCNTLSGQVDAGGGELTLTEPSTTEMACDDPRTEQDRFLTALLTATPTWRLDGDTLHLTTQDAGLTLTRD</sequence>
<feature type="signal peptide" evidence="2">
    <location>
        <begin position="1"/>
        <end position="25"/>
    </location>
</feature>
<evidence type="ECO:0000256" key="1">
    <source>
        <dbReference type="SAM" id="MobiDB-lite"/>
    </source>
</evidence>
<dbReference type="InterPro" id="IPR053147">
    <property type="entry name" value="Hsp_HslJ-like"/>
</dbReference>
<dbReference type="Pfam" id="PF03724">
    <property type="entry name" value="META"/>
    <property type="match status" value="1"/>
</dbReference>
<dbReference type="EMBL" id="CP001630">
    <property type="protein sequence ID" value="ACU38367.1"/>
    <property type="molecule type" value="Genomic_DNA"/>
</dbReference>
<feature type="region of interest" description="Disordered" evidence="1">
    <location>
        <begin position="25"/>
        <end position="52"/>
    </location>
</feature>
<feature type="domain" description="DUF306" evidence="3">
    <location>
        <begin position="53"/>
        <end position="133"/>
    </location>
</feature>
<dbReference type="InterPro" id="IPR038670">
    <property type="entry name" value="HslJ-like_sf"/>
</dbReference>
<feature type="chain" id="PRO_5002971622" description="DUF306 domain-containing protein" evidence="2">
    <location>
        <begin position="26"/>
        <end position="139"/>
    </location>
</feature>
<dbReference type="InterPro" id="IPR005184">
    <property type="entry name" value="DUF306_Meta_HslJ"/>
</dbReference>
<dbReference type="eggNOG" id="COG3187">
    <property type="taxonomic scope" value="Bacteria"/>
</dbReference>
<dbReference type="AlphaFoldDB" id="C6WLH4"/>
<evidence type="ECO:0000313" key="4">
    <source>
        <dbReference type="EMBL" id="ACU38367.1"/>
    </source>
</evidence>
<dbReference type="STRING" id="446462.Amir_4523"/>
<reference evidence="4 5" key="1">
    <citation type="journal article" date="2009" name="Stand. Genomic Sci.">
        <title>Complete genome sequence of Actinosynnema mirum type strain (101).</title>
        <authorList>
            <person name="Land M."/>
            <person name="Lapidus A."/>
            <person name="Mayilraj S."/>
            <person name="Chen F."/>
            <person name="Copeland A."/>
            <person name="Del Rio T.G."/>
            <person name="Nolan M."/>
            <person name="Lucas S."/>
            <person name="Tice H."/>
            <person name="Cheng J.F."/>
            <person name="Chertkov O."/>
            <person name="Bruce D."/>
            <person name="Goodwin L."/>
            <person name="Pitluck S."/>
            <person name="Rohde M."/>
            <person name="Goker M."/>
            <person name="Pati A."/>
            <person name="Ivanova N."/>
            <person name="Mavromatis K."/>
            <person name="Chen A."/>
            <person name="Palaniappan K."/>
            <person name="Hauser L."/>
            <person name="Chang Y.J."/>
            <person name="Jeffries C.C."/>
            <person name="Brettin T."/>
            <person name="Detter J.C."/>
            <person name="Han C."/>
            <person name="Chain P."/>
            <person name="Tindall B.J."/>
            <person name="Bristow J."/>
            <person name="Eisen J.A."/>
            <person name="Markowitz V."/>
            <person name="Hugenholtz P."/>
            <person name="Kyrpides N.C."/>
            <person name="Klenk H.P."/>
        </authorList>
    </citation>
    <scope>NUCLEOTIDE SEQUENCE [LARGE SCALE GENOMIC DNA]</scope>
    <source>
        <strain evidence="5">ATCC 29888 / DSM 43827 / JCM 3225 / NBRC 14064 / NCIMB 13271 / NRRL B-12336 / IMRU 3971 / 101</strain>
    </source>
</reference>
<accession>C6WLH4</accession>
<protein>
    <recommendedName>
        <fullName evidence="3">DUF306 domain-containing protein</fullName>
    </recommendedName>
</protein>
<dbReference type="PANTHER" id="PTHR35535:SF2">
    <property type="entry name" value="DUF306 DOMAIN-CONTAINING PROTEIN"/>
    <property type="match status" value="1"/>
</dbReference>
<evidence type="ECO:0000259" key="3">
    <source>
        <dbReference type="Pfam" id="PF03724"/>
    </source>
</evidence>
<evidence type="ECO:0000313" key="5">
    <source>
        <dbReference type="Proteomes" id="UP000002213"/>
    </source>
</evidence>
<keyword evidence="2" id="KW-0732">Signal</keyword>